<dbReference type="EMBL" id="JABFUD020000023">
    <property type="protein sequence ID" value="KAI5061558.1"/>
    <property type="molecule type" value="Genomic_DNA"/>
</dbReference>
<comment type="caution">
    <text evidence="1">The sequence shown here is derived from an EMBL/GenBank/DDBJ whole genome shotgun (WGS) entry which is preliminary data.</text>
</comment>
<organism evidence="1 2">
    <name type="scientific">Adiantum capillus-veneris</name>
    <name type="common">Maidenhair fern</name>
    <dbReference type="NCBI Taxonomy" id="13818"/>
    <lineage>
        <taxon>Eukaryota</taxon>
        <taxon>Viridiplantae</taxon>
        <taxon>Streptophyta</taxon>
        <taxon>Embryophyta</taxon>
        <taxon>Tracheophyta</taxon>
        <taxon>Polypodiopsida</taxon>
        <taxon>Polypodiidae</taxon>
        <taxon>Polypodiales</taxon>
        <taxon>Pteridineae</taxon>
        <taxon>Pteridaceae</taxon>
        <taxon>Vittarioideae</taxon>
        <taxon>Adiantum</taxon>
    </lineage>
</organism>
<evidence type="ECO:0000313" key="1">
    <source>
        <dbReference type="EMBL" id="KAI5061558.1"/>
    </source>
</evidence>
<gene>
    <name evidence="1" type="ORF">GOP47_0024063</name>
</gene>
<keyword evidence="2" id="KW-1185">Reference proteome</keyword>
<dbReference type="Proteomes" id="UP000886520">
    <property type="component" value="Chromosome 23"/>
</dbReference>
<reference evidence="1" key="1">
    <citation type="submission" date="2021-01" db="EMBL/GenBank/DDBJ databases">
        <title>Adiantum capillus-veneris genome.</title>
        <authorList>
            <person name="Fang Y."/>
            <person name="Liao Q."/>
        </authorList>
    </citation>
    <scope>NUCLEOTIDE SEQUENCE</scope>
    <source>
        <strain evidence="1">H3</strain>
        <tissue evidence="1">Leaf</tissue>
    </source>
</reference>
<protein>
    <submittedName>
        <fullName evidence="1">Uncharacterized protein</fullName>
    </submittedName>
</protein>
<accession>A0A9D4U4X7</accession>
<evidence type="ECO:0000313" key="2">
    <source>
        <dbReference type="Proteomes" id="UP000886520"/>
    </source>
</evidence>
<sequence>MNLEVHDRDYLRFLVELIDRLYEDEGETTFHMFHEVDEDESVDPTLEMDYDVLDDVDDLDEGVPMGLPGGLYRMLFPRQ</sequence>
<dbReference type="AlphaFoldDB" id="A0A9D4U4X7"/>
<name>A0A9D4U4X7_ADICA</name>
<proteinExistence type="predicted"/>